<comment type="caution">
    <text evidence="1">The sequence shown here is derived from an EMBL/GenBank/DDBJ whole genome shotgun (WGS) entry which is preliminary data.</text>
</comment>
<dbReference type="RefSeq" id="WP_163464975.1">
    <property type="nucleotide sequence ID" value="NZ_JAAAMG010000017.1"/>
</dbReference>
<name>A0A6N9T519_9HYPH</name>
<keyword evidence="2" id="KW-1185">Reference proteome</keyword>
<gene>
    <name evidence="1" type="ORF">GTK09_18820</name>
</gene>
<dbReference type="Proteomes" id="UP000469011">
    <property type="component" value="Unassembled WGS sequence"/>
</dbReference>
<evidence type="ECO:0000313" key="1">
    <source>
        <dbReference type="EMBL" id="NDW06477.1"/>
    </source>
</evidence>
<sequence length="200" mass="22874">MAQDDDARIAAARESFTGRNLTGSQFDEAQMICGIVKRRIEKTGSFREALTDYAHAFARSERFDAVQAETVIRDMFKALNGQTMNAMREGLKERDAEIERTPSEDIHLMARSIPDRIKDGLTMPFYRAYDEAGLELSQKLGITEQTAKALMKETFQEAEGMDLYEYCKRVEEAYHRPVREAERGARKAEAFEKHHITPTL</sequence>
<reference evidence="1 2" key="1">
    <citation type="submission" date="2020-01" db="EMBL/GenBank/DDBJ databases">
        <title>Jiella pacifica sp. nov.</title>
        <authorList>
            <person name="Xue Z."/>
            <person name="Zhu S."/>
            <person name="Chen J."/>
            <person name="Yang J."/>
        </authorList>
    </citation>
    <scope>NUCLEOTIDE SEQUENCE [LARGE SCALE GENOMIC DNA]</scope>
    <source>
        <strain evidence="1 2">40Bstr34</strain>
    </source>
</reference>
<protein>
    <submittedName>
        <fullName evidence="1">Uncharacterized protein</fullName>
    </submittedName>
</protein>
<accession>A0A6N9T519</accession>
<evidence type="ECO:0000313" key="2">
    <source>
        <dbReference type="Proteomes" id="UP000469011"/>
    </source>
</evidence>
<proteinExistence type="predicted"/>
<dbReference type="EMBL" id="JAAAMG010000017">
    <property type="protein sequence ID" value="NDW06477.1"/>
    <property type="molecule type" value="Genomic_DNA"/>
</dbReference>
<organism evidence="1 2">
    <name type="scientific">Jiella pacifica</name>
    <dbReference type="NCBI Taxonomy" id="2696469"/>
    <lineage>
        <taxon>Bacteria</taxon>
        <taxon>Pseudomonadati</taxon>
        <taxon>Pseudomonadota</taxon>
        <taxon>Alphaproteobacteria</taxon>
        <taxon>Hyphomicrobiales</taxon>
        <taxon>Aurantimonadaceae</taxon>
        <taxon>Jiella</taxon>
    </lineage>
</organism>
<dbReference type="AlphaFoldDB" id="A0A6N9T519"/>